<gene>
    <name evidence="9" type="ORF">B6F84_13225</name>
</gene>
<feature type="domain" description="Pyruvate:ferredoxin oxidoreductase core" evidence="8">
    <location>
        <begin position="264"/>
        <end position="364"/>
    </location>
</feature>
<dbReference type="GO" id="GO:0047553">
    <property type="term" value="F:2-oxoglutarate synthase activity"/>
    <property type="evidence" value="ECO:0007669"/>
    <property type="project" value="UniProtKB-ARBA"/>
</dbReference>
<evidence type="ECO:0000256" key="3">
    <source>
        <dbReference type="ARBA" id="ARBA00011631"/>
    </source>
</evidence>
<dbReference type="OrthoDB" id="372068at2157"/>
<protein>
    <recommendedName>
        <fullName evidence="4">2-oxoacid oxidoreductase (ferredoxin)</fullName>
        <ecNumber evidence="4">1.2.7.11</ecNumber>
    </recommendedName>
</protein>
<dbReference type="Pfam" id="PF01855">
    <property type="entry name" value="POR_N"/>
    <property type="match status" value="1"/>
</dbReference>
<dbReference type="GeneID" id="41591901"/>
<evidence type="ECO:0000256" key="6">
    <source>
        <dbReference type="ARBA" id="ARBA00048893"/>
    </source>
</evidence>
<evidence type="ECO:0000259" key="8">
    <source>
        <dbReference type="Pfam" id="PF17147"/>
    </source>
</evidence>
<dbReference type="InterPro" id="IPR033412">
    <property type="entry name" value="PFOR_II"/>
</dbReference>
<name>A0A1W6K2Z2_9CREN</name>
<dbReference type="SUPFAM" id="SSF52922">
    <property type="entry name" value="TK C-terminal domain-like"/>
    <property type="match status" value="1"/>
</dbReference>
<comment type="catalytic activity">
    <reaction evidence="6">
        <text>a 2-oxocarboxylate + 2 oxidized [2Fe-2S]-[ferredoxin] + CoA = an acyl-CoA + 2 reduced [2Fe-2S]-[ferredoxin] + CO2 + H(+)</text>
        <dbReference type="Rhea" id="RHEA:42316"/>
        <dbReference type="Rhea" id="RHEA-COMP:10000"/>
        <dbReference type="Rhea" id="RHEA-COMP:10001"/>
        <dbReference type="ChEBI" id="CHEBI:15378"/>
        <dbReference type="ChEBI" id="CHEBI:16526"/>
        <dbReference type="ChEBI" id="CHEBI:33737"/>
        <dbReference type="ChEBI" id="CHEBI:33738"/>
        <dbReference type="ChEBI" id="CHEBI:35179"/>
        <dbReference type="ChEBI" id="CHEBI:57287"/>
        <dbReference type="ChEBI" id="CHEBI:58342"/>
        <dbReference type="EC" id="1.2.7.11"/>
    </reaction>
</comment>
<dbReference type="InterPro" id="IPR050722">
    <property type="entry name" value="Pyruvate:ferred/Flavod_OxRd"/>
</dbReference>
<dbReference type="EMBL" id="CP020477">
    <property type="protein sequence ID" value="ARM76886.1"/>
    <property type="molecule type" value="Genomic_DNA"/>
</dbReference>
<evidence type="ECO:0000256" key="4">
    <source>
        <dbReference type="ARBA" id="ARBA00012691"/>
    </source>
</evidence>
<dbReference type="PANTHER" id="PTHR32154">
    <property type="entry name" value="PYRUVATE-FLAVODOXIN OXIDOREDUCTASE-RELATED"/>
    <property type="match status" value="1"/>
</dbReference>
<dbReference type="InterPro" id="IPR002880">
    <property type="entry name" value="Pyrv_Fd/Flavodoxin_OxRdtase_N"/>
</dbReference>
<dbReference type="Pfam" id="PF17147">
    <property type="entry name" value="PFOR_II"/>
    <property type="match status" value="1"/>
</dbReference>
<keyword evidence="10" id="KW-1185">Reference proteome</keyword>
<reference evidence="9 10" key="1">
    <citation type="submission" date="2017-03" db="EMBL/GenBank/DDBJ databases">
        <title>Sulfur activation and transportation mechanism of thermophilic Archaea Acidianus manzaensis YN-25.</title>
        <authorList>
            <person name="Ma Y."/>
            <person name="Yang Y."/>
            <person name="Xia J."/>
        </authorList>
    </citation>
    <scope>NUCLEOTIDE SEQUENCE [LARGE SCALE GENOMIC DNA]</scope>
    <source>
        <strain evidence="9 10">YN-25</strain>
    </source>
</reference>
<dbReference type="STRING" id="282676.B6F84_13225"/>
<dbReference type="FunFam" id="3.40.50.970:FF:000012">
    <property type="entry name" value="Pyruvate:ferredoxin (Flavodoxin) oxidoreductase"/>
    <property type="match status" value="1"/>
</dbReference>
<dbReference type="EC" id="1.2.7.11" evidence="4"/>
<dbReference type="AlphaFoldDB" id="A0A1W6K2Z2"/>
<evidence type="ECO:0000313" key="9">
    <source>
        <dbReference type="EMBL" id="ARM76886.1"/>
    </source>
</evidence>
<evidence type="ECO:0000259" key="7">
    <source>
        <dbReference type="Pfam" id="PF01855"/>
    </source>
</evidence>
<accession>A0A1W6K2Z2</accession>
<dbReference type="SUPFAM" id="SSF52518">
    <property type="entry name" value="Thiamin diphosphate-binding fold (THDP-binding)"/>
    <property type="match status" value="1"/>
</dbReference>
<evidence type="ECO:0000256" key="1">
    <source>
        <dbReference type="ARBA" id="ARBA00003908"/>
    </source>
</evidence>
<dbReference type="GO" id="GO:0019164">
    <property type="term" value="F:pyruvate synthase activity"/>
    <property type="evidence" value="ECO:0007669"/>
    <property type="project" value="UniProtKB-ARBA"/>
</dbReference>
<dbReference type="GO" id="GO:0006979">
    <property type="term" value="P:response to oxidative stress"/>
    <property type="evidence" value="ECO:0007669"/>
    <property type="project" value="TreeGrafter"/>
</dbReference>
<feature type="domain" description="Pyruvate flavodoxin/ferredoxin oxidoreductase pyrimidine binding" evidence="7">
    <location>
        <begin position="20"/>
        <end position="243"/>
    </location>
</feature>
<comment type="subunit">
    <text evidence="2">Heterotetramer of one alpha, one beta, one delta and one gamma chain.</text>
</comment>
<keyword evidence="5" id="KW-0560">Oxidoreductase</keyword>
<dbReference type="Gene3D" id="3.40.50.920">
    <property type="match status" value="1"/>
</dbReference>
<dbReference type="Gene3D" id="3.40.50.970">
    <property type="match status" value="1"/>
</dbReference>
<proteinExistence type="predicted"/>
<sequence length="384" mass="43228">MQVLKRKSLALVGNHAVAYAVKQAKPQVLSVFPITPQTTMLEKLAEYVSKGELKAEMIRVESEHSAMAAVYGAAVAGSRVFTATSSQGLLYMTEMIYWAGGQRVPIVAAIATRALAEPWTIWDDHQDFISKRDAIWIQMMAENVQEAYDMTLQAFKISEDQRVIMPVMMGFDGFILTHTMERVEVLEDSEVDSFLPPRQFNLIDFSDPVGVGPIATPDEYIKIRYEAKKAMERSKDVIRDIMKEYEKISGRKYDLVECYKCEDADYVIVSMGAWSSDGKVAVDRLRNNGEKVGLLKIRVFRPFPKEEIREKLKDVKAVVTFDRAYSFGSGGILANEIKSALYGNNIPVHSVIAGLGGKDVRPLHFQNVIEDLISGKLEEERWIL</sequence>
<dbReference type="InterPro" id="IPR029061">
    <property type="entry name" value="THDP-binding"/>
</dbReference>
<dbReference type="KEGG" id="aman:B6F84_13225"/>
<keyword evidence="9" id="KW-0670">Pyruvate</keyword>
<dbReference type="RefSeq" id="WP_148692682.1">
    <property type="nucleotide sequence ID" value="NZ_CP020477.1"/>
</dbReference>
<organism evidence="9 10">
    <name type="scientific">Acidianus manzaensis</name>
    <dbReference type="NCBI Taxonomy" id="282676"/>
    <lineage>
        <taxon>Archaea</taxon>
        <taxon>Thermoproteota</taxon>
        <taxon>Thermoprotei</taxon>
        <taxon>Sulfolobales</taxon>
        <taxon>Sulfolobaceae</taxon>
        <taxon>Acidianus</taxon>
    </lineage>
</organism>
<dbReference type="Proteomes" id="UP000193404">
    <property type="component" value="Chromosome"/>
</dbReference>
<evidence type="ECO:0000256" key="2">
    <source>
        <dbReference type="ARBA" id="ARBA00011595"/>
    </source>
</evidence>
<comment type="subunit">
    <text evidence="3">Heterodimer composed of an alpha and a beta subunit.</text>
</comment>
<dbReference type="FunFam" id="3.40.50.920:FF:000010">
    <property type="entry name" value="Pyruvate ferredoxin oxidoreductase, alpha subunit"/>
    <property type="match status" value="1"/>
</dbReference>
<dbReference type="CDD" id="cd07034">
    <property type="entry name" value="TPP_PYR_PFOR_IOR-alpha_like"/>
    <property type="match status" value="1"/>
</dbReference>
<dbReference type="InterPro" id="IPR009014">
    <property type="entry name" value="Transketo_C/PFOR_II"/>
</dbReference>
<dbReference type="GO" id="GO:0018491">
    <property type="term" value="F:2-oxobutyrate synthase activity"/>
    <property type="evidence" value="ECO:0007669"/>
    <property type="project" value="UniProtKB-ARBA"/>
</dbReference>
<dbReference type="PANTHER" id="PTHR32154:SF0">
    <property type="entry name" value="PYRUVATE-FLAVODOXIN OXIDOREDUCTASE-RELATED"/>
    <property type="match status" value="1"/>
</dbReference>
<evidence type="ECO:0000313" key="10">
    <source>
        <dbReference type="Proteomes" id="UP000193404"/>
    </source>
</evidence>
<evidence type="ECO:0000256" key="5">
    <source>
        <dbReference type="ARBA" id="ARBA00023002"/>
    </source>
</evidence>
<comment type="function">
    <text evidence="1">Catalyzes the coenzyme A-dependent oxidative decarboxylation of different 2-oxoacids such as 2-oxoglutarate, pyruvate and 2-oxobutyrate to form their CoA derivatives.</text>
</comment>